<sequence length="438" mass="47212">MSRSNFLLPLLLSSLSLPAQAATLLLCPGAPLASPGAVTEDYTTAMGVRMRAIVTEAPGKPDPGCRAMPLRVAASGVQALHFLPRDAAPGDTILLRGEQRDKVFTVTGHTLGAEQPPPAPEPGLATQGLEDASEVRRRAPRATWAWSPNAWRERADDMLDWAAGEGLGELFINVPVRAGEVAEPRALAAFVRQADSRGIAVTAFEEGPDLILPTVRADAVGRMRAYAAYNAQAGAQERLKGVQFDVQPQLLDPDKLPVAARDGHYLDLLAALRKAAGKMRLEAVAPAAWSEEDTLLRGLARHVDALTVRNYRTDPDEIRLHAAPFLDWGVRHGKRVRIALEAGPAGTGVERHYRRVGPGDKGDLLMFDLGGQKVLMLLKVPAAQDEAQAYALADRRGIAGSATTFHFDKPALMRLLPQLEQSFGAWKSFGGMAVHELR</sequence>
<accession>A0A5C7G8K9</accession>
<dbReference type="EMBL" id="VPFD01000001">
    <property type="protein sequence ID" value="TXG02382.1"/>
    <property type="molecule type" value="Genomic_DNA"/>
</dbReference>
<dbReference type="AlphaFoldDB" id="A0A5C7G8K9"/>
<keyword evidence="1" id="KW-0732">Signal</keyword>
<feature type="chain" id="PRO_5022774848" evidence="1">
    <location>
        <begin position="22"/>
        <end position="438"/>
    </location>
</feature>
<protein>
    <submittedName>
        <fullName evidence="2">Uncharacterized protein</fullName>
    </submittedName>
</protein>
<evidence type="ECO:0000313" key="2">
    <source>
        <dbReference type="EMBL" id="TXG02382.1"/>
    </source>
</evidence>
<proteinExistence type="predicted"/>
<keyword evidence="3" id="KW-1185">Reference proteome</keyword>
<organism evidence="2 3">
    <name type="scientific">Massilia arenae</name>
    <dbReference type="NCBI Taxonomy" id="2603288"/>
    <lineage>
        <taxon>Bacteria</taxon>
        <taxon>Pseudomonadati</taxon>
        <taxon>Pseudomonadota</taxon>
        <taxon>Betaproteobacteria</taxon>
        <taxon>Burkholderiales</taxon>
        <taxon>Oxalobacteraceae</taxon>
        <taxon>Telluria group</taxon>
        <taxon>Massilia</taxon>
    </lineage>
</organism>
<dbReference type="Proteomes" id="UP000321413">
    <property type="component" value="Unassembled WGS sequence"/>
</dbReference>
<comment type="caution">
    <text evidence="2">The sequence shown here is derived from an EMBL/GenBank/DDBJ whole genome shotgun (WGS) entry which is preliminary data.</text>
</comment>
<evidence type="ECO:0000313" key="3">
    <source>
        <dbReference type="Proteomes" id="UP000321413"/>
    </source>
</evidence>
<reference evidence="2 3" key="1">
    <citation type="submission" date="2019-08" db="EMBL/GenBank/DDBJ databases">
        <title>Massilia golmudensis sp. nov., isolated from sand in the Qinghai-Tibetan Plateau.</title>
        <authorList>
            <person name="Zhang B."/>
        </authorList>
    </citation>
    <scope>NUCLEOTIDE SEQUENCE [LARGE SCALE GENOMIC DNA]</scope>
    <source>
        <strain evidence="2 3">GEM5</strain>
    </source>
</reference>
<feature type="signal peptide" evidence="1">
    <location>
        <begin position="1"/>
        <end position="21"/>
    </location>
</feature>
<gene>
    <name evidence="2" type="ORF">FVD38_01225</name>
</gene>
<evidence type="ECO:0000256" key="1">
    <source>
        <dbReference type="SAM" id="SignalP"/>
    </source>
</evidence>
<name>A0A5C7G8K9_9BURK</name>